<evidence type="ECO:0000313" key="1">
    <source>
        <dbReference type="EMBL" id="ELZ24673.1"/>
    </source>
</evidence>
<organism evidence="1 2">
    <name type="scientific">Natrinema limicola JCM 13563</name>
    <dbReference type="NCBI Taxonomy" id="1230457"/>
    <lineage>
        <taxon>Archaea</taxon>
        <taxon>Methanobacteriati</taxon>
        <taxon>Methanobacteriota</taxon>
        <taxon>Stenosarchaea group</taxon>
        <taxon>Halobacteria</taxon>
        <taxon>Halobacteriales</taxon>
        <taxon>Natrialbaceae</taxon>
        <taxon>Natrinema</taxon>
    </lineage>
</organism>
<dbReference type="PATRIC" id="fig|1230457.4.peg.686"/>
<sequence>MSAHVFYHFPVPIKTTVTLPIAINGKQFVMSVVSLRAHRFRCDAQIATQHNYSLDETGADRRL</sequence>
<name>M0CPX3_9EURY</name>
<comment type="caution">
    <text evidence="1">The sequence shown here is derived from an EMBL/GenBank/DDBJ whole genome shotgun (WGS) entry which is preliminary data.</text>
</comment>
<proteinExistence type="predicted"/>
<dbReference type="EMBL" id="AOIT01000017">
    <property type="protein sequence ID" value="ELZ24673.1"/>
    <property type="molecule type" value="Genomic_DNA"/>
</dbReference>
<dbReference type="Proteomes" id="UP000011615">
    <property type="component" value="Unassembled WGS sequence"/>
</dbReference>
<dbReference type="AlphaFoldDB" id="M0CPX3"/>
<gene>
    <name evidence="1" type="ORF">C476_03443</name>
</gene>
<keyword evidence="2" id="KW-1185">Reference proteome</keyword>
<evidence type="ECO:0000313" key="2">
    <source>
        <dbReference type="Proteomes" id="UP000011615"/>
    </source>
</evidence>
<dbReference type="STRING" id="1230457.C476_03443"/>
<protein>
    <submittedName>
        <fullName evidence="1">Uncharacterized protein</fullName>
    </submittedName>
</protein>
<reference evidence="1 2" key="1">
    <citation type="journal article" date="2014" name="PLoS Genet.">
        <title>Phylogenetically driven sequencing of extremely halophilic archaea reveals strategies for static and dynamic osmo-response.</title>
        <authorList>
            <person name="Becker E.A."/>
            <person name="Seitzer P.M."/>
            <person name="Tritt A."/>
            <person name="Larsen D."/>
            <person name="Krusor M."/>
            <person name="Yao A.I."/>
            <person name="Wu D."/>
            <person name="Madern D."/>
            <person name="Eisen J.A."/>
            <person name="Darling A.E."/>
            <person name="Facciotti M.T."/>
        </authorList>
    </citation>
    <scope>NUCLEOTIDE SEQUENCE [LARGE SCALE GENOMIC DNA]</scope>
    <source>
        <strain evidence="1 2">JCM 13563</strain>
    </source>
</reference>
<accession>M0CPX3</accession>